<reference evidence="1" key="1">
    <citation type="journal article" date="2019" name="PLoS Negl. Trop. Dis.">
        <title>Revisiting the worldwide diversity of Leptospira species in the environment.</title>
        <authorList>
            <person name="Vincent A.T."/>
            <person name="Schiettekatte O."/>
            <person name="Bourhy P."/>
            <person name="Veyrier F.J."/>
            <person name="Picardeau M."/>
        </authorList>
    </citation>
    <scope>NUCLEOTIDE SEQUENCE [LARGE SCALE GENOMIC DNA]</scope>
    <source>
        <strain evidence="1">201400974</strain>
    </source>
</reference>
<evidence type="ECO:0008006" key="3">
    <source>
        <dbReference type="Google" id="ProtNLM"/>
    </source>
</evidence>
<comment type="caution">
    <text evidence="1">The sequence shown here is derived from an EMBL/GenBank/DDBJ whole genome shotgun (WGS) entry which is preliminary data.</text>
</comment>
<gene>
    <name evidence="1" type="ORF">EHS11_17870</name>
</gene>
<sequence>MFHYYSFFLLCIFGALAFFPSRLQSQGKRNQGWSVNSDGGALMIGGNEVISSRDGFRFKSPQNLNTNQEIDYYLALGEFYLKRKDKVGVANILYDLRTKKGEYSFADALLTSLWKQAQGEDIQAIKVLDTYIQKEPNTYFRNLAKNMHANLFQGGEDEKKSMLKMDCLKSKPYYALCRVFRLQYYIDLPNGKEKDMHKQYVNIMRVASPFFEDPLLEWIPLLDRIDEDLPAKLAFLGLIREAFYFQNMIMDFERIADGNVSENSIERLSFFQTLGGDYSLAEESLLQYLQITKSKKTSYTNRIYLKLGVLAFLQKDYKKSVEYYLKLDLSNWSSNILHPVLNEPITITGAKDLIAVSVWKAQSADNAIRALQKIQDPDKLNEDDIWPKLRLAQIIMDQNPEISSQIADEIIYMAAGKGWRRLEYAATMLQGYNQIYRKEFRKSTIEFTKSRGILDTENSFFSTEFIRNFGFVFAHAASGKRGPITTHIREGISDYKNSAVYEDLFLIRNYRPVSFSTDQFWDYSIQFLKDESDGLGLLESLYNYELIKRKLNEKGKPQSLFQIQFVESQFKYLSGFHTQRESKFFDSTYVESRQTESTILARQDEESPAKALEASKNPSIIILPYKDSIFLFFYNPKESKKNALTWKEIRTSRFDSIEVTESVKDFYYLTRESERHQIYFNEPGLVVSRVLKRDFKDKNFFLFYSMMPNTDSGKSLSVVSWSCPFPNPVNGLKTVETSYFEGSRILKEKERAHLWDFEAQSRNSPFRDLAWACKNGAGNFEEMSLTRLSRRIDYRTVPRAIIYSDKVLTKSLQDSYPSHLAWLQFWFRSGVKSVFYKPKWSYSDLPNAAFLLDPAFYREEGVVISQTPH</sequence>
<evidence type="ECO:0000313" key="1">
    <source>
        <dbReference type="EMBL" id="TGN06995.1"/>
    </source>
</evidence>
<dbReference type="EMBL" id="RQHV01000062">
    <property type="protein sequence ID" value="TGN06995.1"/>
    <property type="molecule type" value="Genomic_DNA"/>
</dbReference>
<protein>
    <recommendedName>
        <fullName evidence="3">Tetratricopeptide repeat protein</fullName>
    </recommendedName>
</protein>
<dbReference type="OrthoDB" id="334491at2"/>
<organism evidence="1 2">
    <name type="scientific">Leptospira ilyithenensis</name>
    <dbReference type="NCBI Taxonomy" id="2484901"/>
    <lineage>
        <taxon>Bacteria</taxon>
        <taxon>Pseudomonadati</taxon>
        <taxon>Spirochaetota</taxon>
        <taxon>Spirochaetia</taxon>
        <taxon>Leptospirales</taxon>
        <taxon>Leptospiraceae</taxon>
        <taxon>Leptospira</taxon>
    </lineage>
</organism>
<proteinExistence type="predicted"/>
<accession>A0A4R9LL82</accession>
<name>A0A4R9LL82_9LEPT</name>
<dbReference type="AlphaFoldDB" id="A0A4R9LL82"/>
<evidence type="ECO:0000313" key="2">
    <source>
        <dbReference type="Proteomes" id="UP000298264"/>
    </source>
</evidence>
<dbReference type="Proteomes" id="UP000298264">
    <property type="component" value="Unassembled WGS sequence"/>
</dbReference>
<keyword evidence="2" id="KW-1185">Reference proteome</keyword>